<protein>
    <recommendedName>
        <fullName evidence="1">Nudix hydrolase domain-containing protein</fullName>
    </recommendedName>
</protein>
<evidence type="ECO:0000313" key="2">
    <source>
        <dbReference type="EMBL" id="OGE18874.1"/>
    </source>
</evidence>
<gene>
    <name evidence="2" type="ORF">A2871_02695</name>
</gene>
<comment type="caution">
    <text evidence="2">The sequence shown here is derived from an EMBL/GenBank/DDBJ whole genome shotgun (WGS) entry which is preliminary data.</text>
</comment>
<dbReference type="EMBL" id="MFCR01000008">
    <property type="protein sequence ID" value="OGE18874.1"/>
    <property type="molecule type" value="Genomic_DNA"/>
</dbReference>
<proteinExistence type="predicted"/>
<name>A0A1F5IR80_9BACT</name>
<dbReference type="InterPro" id="IPR000086">
    <property type="entry name" value="NUDIX_hydrolase_dom"/>
</dbReference>
<dbReference type="Proteomes" id="UP000176336">
    <property type="component" value="Unassembled WGS sequence"/>
</dbReference>
<dbReference type="Pfam" id="PF00293">
    <property type="entry name" value="NUDIX"/>
    <property type="match status" value="1"/>
</dbReference>
<evidence type="ECO:0000259" key="1">
    <source>
        <dbReference type="Pfam" id="PF00293"/>
    </source>
</evidence>
<dbReference type="SUPFAM" id="SSF55811">
    <property type="entry name" value="Nudix"/>
    <property type="match status" value="1"/>
</dbReference>
<accession>A0A1F5IR80</accession>
<dbReference type="Gene3D" id="3.90.79.10">
    <property type="entry name" value="Nucleoside Triphosphate Pyrophosphohydrolase"/>
    <property type="match status" value="1"/>
</dbReference>
<feature type="domain" description="Nudix hydrolase" evidence="1">
    <location>
        <begin position="10"/>
        <end position="119"/>
    </location>
</feature>
<sequence>MQTSYASGFLYSLKTHQILLLKSQKQDSPDFLWSTLRGESCEGEEVQAAFQRIVSELLDLNLKHKDIHPIYDYSYDSEDKMNYVFYAVVKKPRDFNSLKDGAFSWVAFSEVSKLPFVPHSKQDVIVGERVISAKWRADEAKREELFPETAL</sequence>
<reference evidence="2 3" key="1">
    <citation type="journal article" date="2016" name="Nat. Commun.">
        <title>Thousands of microbial genomes shed light on interconnected biogeochemical processes in an aquifer system.</title>
        <authorList>
            <person name="Anantharaman K."/>
            <person name="Brown C.T."/>
            <person name="Hug L.A."/>
            <person name="Sharon I."/>
            <person name="Castelle C.J."/>
            <person name="Probst A.J."/>
            <person name="Thomas B.C."/>
            <person name="Singh A."/>
            <person name="Wilkins M.J."/>
            <person name="Karaoz U."/>
            <person name="Brodie E.L."/>
            <person name="Williams K.H."/>
            <person name="Hubbard S.S."/>
            <person name="Banfield J.F."/>
        </authorList>
    </citation>
    <scope>NUCLEOTIDE SEQUENCE [LARGE SCALE GENOMIC DNA]</scope>
</reference>
<organism evidence="2 3">
    <name type="scientific">Candidatus Daviesbacteria bacterium RIFCSPHIGHO2_01_FULL_41_23</name>
    <dbReference type="NCBI Taxonomy" id="1797764"/>
    <lineage>
        <taxon>Bacteria</taxon>
        <taxon>Candidatus Daviesiibacteriota</taxon>
    </lineage>
</organism>
<dbReference type="InterPro" id="IPR015797">
    <property type="entry name" value="NUDIX_hydrolase-like_dom_sf"/>
</dbReference>
<evidence type="ECO:0000313" key="3">
    <source>
        <dbReference type="Proteomes" id="UP000176336"/>
    </source>
</evidence>
<dbReference type="AlphaFoldDB" id="A0A1F5IR80"/>